<evidence type="ECO:0000313" key="4">
    <source>
        <dbReference type="EMBL" id="KAK1406534.1"/>
    </source>
</evidence>
<dbReference type="Gene3D" id="1.10.510.10">
    <property type="entry name" value="Transferase(Phosphotransferase) domain 1"/>
    <property type="match status" value="3"/>
</dbReference>
<proteinExistence type="predicted"/>
<evidence type="ECO:0000313" key="5">
    <source>
        <dbReference type="Proteomes" id="UP001229421"/>
    </source>
</evidence>
<dbReference type="Gene3D" id="3.30.200.20">
    <property type="entry name" value="Phosphorylase Kinase, domain 1"/>
    <property type="match status" value="2"/>
</dbReference>
<feature type="coiled-coil region" evidence="1">
    <location>
        <begin position="415"/>
        <end position="442"/>
    </location>
</feature>
<dbReference type="InterPro" id="IPR001245">
    <property type="entry name" value="Ser-Thr/Tyr_kinase_cat_dom"/>
</dbReference>
<feature type="domain" description="Protein kinase" evidence="3">
    <location>
        <begin position="446"/>
        <end position="806"/>
    </location>
</feature>
<reference evidence="4" key="1">
    <citation type="journal article" date="2023" name="bioRxiv">
        <title>Improved chromosome-level genome assembly for marigold (Tagetes erecta).</title>
        <authorList>
            <person name="Jiang F."/>
            <person name="Yuan L."/>
            <person name="Wang S."/>
            <person name="Wang H."/>
            <person name="Xu D."/>
            <person name="Wang A."/>
            <person name="Fan W."/>
        </authorList>
    </citation>
    <scope>NUCLEOTIDE SEQUENCE</scope>
    <source>
        <strain evidence="4">WSJ</strain>
        <tissue evidence="4">Leaf</tissue>
    </source>
</reference>
<dbReference type="AlphaFoldDB" id="A0AAD8NE00"/>
<dbReference type="Pfam" id="PF00069">
    <property type="entry name" value="Pkinase"/>
    <property type="match status" value="1"/>
</dbReference>
<organism evidence="4 5">
    <name type="scientific">Tagetes erecta</name>
    <name type="common">African marigold</name>
    <dbReference type="NCBI Taxonomy" id="13708"/>
    <lineage>
        <taxon>Eukaryota</taxon>
        <taxon>Viridiplantae</taxon>
        <taxon>Streptophyta</taxon>
        <taxon>Embryophyta</taxon>
        <taxon>Tracheophyta</taxon>
        <taxon>Spermatophyta</taxon>
        <taxon>Magnoliopsida</taxon>
        <taxon>eudicotyledons</taxon>
        <taxon>Gunneridae</taxon>
        <taxon>Pentapetalae</taxon>
        <taxon>asterids</taxon>
        <taxon>campanulids</taxon>
        <taxon>Asterales</taxon>
        <taxon>Asteraceae</taxon>
        <taxon>Asteroideae</taxon>
        <taxon>Heliantheae alliance</taxon>
        <taxon>Tageteae</taxon>
        <taxon>Tagetes</taxon>
    </lineage>
</organism>
<dbReference type="InterPro" id="IPR000719">
    <property type="entry name" value="Prot_kinase_dom"/>
</dbReference>
<comment type="caution">
    <text evidence="4">The sequence shown here is derived from an EMBL/GenBank/DDBJ whole genome shotgun (WGS) entry which is preliminary data.</text>
</comment>
<evidence type="ECO:0000256" key="2">
    <source>
        <dbReference type="SAM" id="MobiDB-lite"/>
    </source>
</evidence>
<dbReference type="EMBL" id="JAUHHV010000012">
    <property type="protein sequence ID" value="KAK1406534.1"/>
    <property type="molecule type" value="Genomic_DNA"/>
</dbReference>
<dbReference type="GO" id="GO:0004714">
    <property type="term" value="F:transmembrane receptor protein tyrosine kinase activity"/>
    <property type="evidence" value="ECO:0007669"/>
    <property type="project" value="InterPro"/>
</dbReference>
<dbReference type="Proteomes" id="UP001229421">
    <property type="component" value="Unassembled WGS sequence"/>
</dbReference>
<dbReference type="GO" id="GO:0005886">
    <property type="term" value="C:plasma membrane"/>
    <property type="evidence" value="ECO:0007669"/>
    <property type="project" value="TreeGrafter"/>
</dbReference>
<dbReference type="Pfam" id="PF07714">
    <property type="entry name" value="PK_Tyr_Ser-Thr"/>
    <property type="match status" value="1"/>
</dbReference>
<evidence type="ECO:0000256" key="1">
    <source>
        <dbReference type="SAM" id="Coils"/>
    </source>
</evidence>
<dbReference type="GO" id="GO:0005524">
    <property type="term" value="F:ATP binding"/>
    <property type="evidence" value="ECO:0007669"/>
    <property type="project" value="InterPro"/>
</dbReference>
<dbReference type="PANTHER" id="PTHR27003:SF471">
    <property type="entry name" value="VASCULAR ENDOTHELIAL GROWTH FACTOR RECEPTOR 2 (VEGFR2)-RELATED"/>
    <property type="match status" value="1"/>
</dbReference>
<dbReference type="PROSITE" id="PS50011">
    <property type="entry name" value="PROTEIN_KINASE_DOM"/>
    <property type="match status" value="2"/>
</dbReference>
<evidence type="ECO:0000259" key="3">
    <source>
        <dbReference type="PROSITE" id="PS50011"/>
    </source>
</evidence>
<feature type="region of interest" description="Disordered" evidence="2">
    <location>
        <begin position="741"/>
        <end position="771"/>
    </location>
</feature>
<name>A0AAD8NE00_TARER</name>
<feature type="domain" description="Protein kinase" evidence="3">
    <location>
        <begin position="57"/>
        <end position="420"/>
    </location>
</feature>
<gene>
    <name evidence="4" type="ORF">QVD17_41937</name>
</gene>
<accession>A0AAD8NE00</accession>
<keyword evidence="5" id="KW-1185">Reference proteome</keyword>
<dbReference type="GO" id="GO:0009506">
    <property type="term" value="C:plasmodesma"/>
    <property type="evidence" value="ECO:0007669"/>
    <property type="project" value="TreeGrafter"/>
</dbReference>
<dbReference type="InterPro" id="IPR011009">
    <property type="entry name" value="Kinase-like_dom_sf"/>
</dbReference>
<dbReference type="PANTHER" id="PTHR27003">
    <property type="entry name" value="OS07G0166700 PROTEIN"/>
    <property type="match status" value="1"/>
</dbReference>
<keyword evidence="1" id="KW-0175">Coiled coil</keyword>
<sequence>MEQIFKELEDALELQWNHEKLKESTVSSVDEGTTSNSLKLEWLKIPLREIRVATNNFDEEHFVGAGGFGMVYKGELDVLDIQNLSSIDGTCKDIELPKRRRLVAIKQIINRPGDGGTDIYMDPEYLTTSKYKKESDIYSFGVVLFEILSGRPVYDSIYTGENAKGLAPIARRRFNEGTIKELLDPKITQEDDNEVFTLNKGPNQESFDVFSEIAYMCLAETQAKRPTMKVVIKELEKASRLQGETMILSRFELTDILSAIENFSDTCRIGLHECGKDLEPKIAYFGISSFDSTNQEENTKVYWDPEFEKTRVMKQESDIFSFGVILFEIFCGRLAYDFFDIEKDDKGLVPIVRNHFNDIGAIKTLLDPKLKDVPDDDIFTSNRGPDQDSLDTFLKIAYQCLDEAPFKRPTMEIVIKELKIALDFQENRMKSLQISLKDIQMATENFSQKNWFGSGRYWEAYKGEIPHANVDTNTTIVAKRLNSNFDDQFRTELDVLLNHKHDNIIGLVGYCNEENENIIVYEHMSKGSLDKYLKDSNLRWMKRLQICIEIASALKFLHADDATLKKVIHRNIKSHVILLNDDWNAKISSFELSALDSLPQDMEHINEDGYLDPKYKEGFLTEKSDIYSFGVVLFEILCGRLAWVEGSEDNVRSIGSLAKHYYEQGKLDEMVFDDVKNYKAGEVAIQLKKALKLQEDFEIWEPKLPPHYKEIMLLSETPEIDVKKDIYDKFSKGILLPKEKEVSHDEDNKNKKEVQEVPKLNSDSDHTRHLPTIDEQLFPRALIEKKQHKLSATETLYNPPNLKPFRFTSSADSRFVF</sequence>
<protein>
    <recommendedName>
        <fullName evidence="3">Protein kinase domain-containing protein</fullName>
    </recommendedName>
</protein>
<dbReference type="SUPFAM" id="SSF56112">
    <property type="entry name" value="Protein kinase-like (PK-like)"/>
    <property type="match status" value="3"/>
</dbReference>
<dbReference type="InterPro" id="IPR045272">
    <property type="entry name" value="ANXUR1/2-like"/>
</dbReference>